<dbReference type="EnsemblMetazoa" id="ENSAATROPT002425">
    <property type="protein sequence ID" value="ENSAATROPP002325"/>
    <property type="gene ID" value="ENSAATROPG001907"/>
</dbReference>
<reference evidence="2" key="1">
    <citation type="submission" date="2024-04" db="UniProtKB">
        <authorList>
            <consortium name="EnsemblMetazoa"/>
        </authorList>
    </citation>
    <scope>IDENTIFICATION</scope>
    <source>
        <strain evidence="2">EBRO</strain>
    </source>
</reference>
<dbReference type="Proteomes" id="UP000075880">
    <property type="component" value="Unassembled WGS sequence"/>
</dbReference>
<evidence type="ECO:0000256" key="1">
    <source>
        <dbReference type="SAM" id="MobiDB-lite"/>
    </source>
</evidence>
<sequence>MQNNRQPPYDEESMEGQARHIVRNIPMLPVMYDPAYEEFGIHSQESVVSELSFSSDSPDSDSTVMDAQIDGEPIVELPSTPPRQSVEVKTRFRSLDRTLTPETIGEALEKSGTVLMQRSRENRLAKQLEEMQTLMENDDELVVLKQPSTVRQIHSQAAFTQEVMRSFLEHSETMFQLVHDTQGGSSVREVIGTKETTEEAQPKGTEAGHQLDTPPIQKDGKTVADEFVGCFVKNNDMVLYKRTIEAPPEEGQRRESIDTLIAQHAKCLVEADEVTQPSVQVYQTNDENLLALLTFSEQSSAMLKTSNATVDDVNSYEDLNRVLLQTYRQLLDRPDEMISMQTQRTKAESERPHTHQPRPDLLGSRSAGTASFGLSNDSRNAVTLQGSSKNWIECPKARNAAEIVKNLRLMLEEVILREIPATASVLKFFSRLLTDVLQCAHAEVDEEFRRASLTDKIKRVLDELLMPHELEDPLRMVNQAKLTVDQIFDHQIQTRTIYDDADAWANILATSQRLVCELDHEIEDPDAFIEALQYGLRSILGSEGSKKLMEFEGQFETTTNTHSMCGEANEDAPALPTTVCHCFTSWVLFVLGVSTIWLKELLINFWNFIITTPPILAGPSVSFRETVTDDDSVVQELRVQRDYHNQTLDVLRIVLEKSPSTAKHTQDHKPASSMNVRSLELFARLLQRAGSIELRHSDSHHNIHLQLHDGVSGDLQKRQSDDLVMLTGNIRDHEGNVAVCFDAHMYELNTVAQDEPAVEYVIRTERLSDDQDDDGEDYDAANEEEMVVNSVVEDILSADILEERQDRQSIVEALSEKINHCLQDLLEPVTSAVRDIQERMAYIGAEPLQSREVKLSDSPRKSVKAEDGSSFEHIDGKGSAEVDSSSSICKDRSMAYFSLAESLQELVSMFHDANDRLEVINCDVTSIRSLQLQLLQQQQQEKKLSKTSHGDGHCMKRRSSKKPPHSQRKMSSEVEKDLRNCTLCCPIKQQFLFAPTNQYSPVEVYSCHGVAPDVLVVHWTVDGDVLDCISGFEIHVDGVLRSVCFSNKRRTALVANINLRQQHELTLHATPDSHCKDSVRWAPAFFLYHL</sequence>
<keyword evidence="3" id="KW-1185">Reference proteome</keyword>
<protein>
    <submittedName>
        <fullName evidence="2">Uncharacterized protein</fullName>
    </submittedName>
</protein>
<feature type="region of interest" description="Disordered" evidence="1">
    <location>
        <begin position="853"/>
        <end position="883"/>
    </location>
</feature>
<feature type="region of interest" description="Disordered" evidence="1">
    <location>
        <begin position="941"/>
        <end position="972"/>
    </location>
</feature>
<name>A0AAG5CU32_ANOAO</name>
<organism evidence="2 3">
    <name type="scientific">Anopheles atroparvus</name>
    <name type="common">European mosquito</name>
    <dbReference type="NCBI Taxonomy" id="41427"/>
    <lineage>
        <taxon>Eukaryota</taxon>
        <taxon>Metazoa</taxon>
        <taxon>Ecdysozoa</taxon>
        <taxon>Arthropoda</taxon>
        <taxon>Hexapoda</taxon>
        <taxon>Insecta</taxon>
        <taxon>Pterygota</taxon>
        <taxon>Neoptera</taxon>
        <taxon>Endopterygota</taxon>
        <taxon>Diptera</taxon>
        <taxon>Nematocera</taxon>
        <taxon>Culicoidea</taxon>
        <taxon>Culicidae</taxon>
        <taxon>Anophelinae</taxon>
        <taxon>Anopheles</taxon>
    </lineage>
</organism>
<feature type="compositionally biased region" description="Basic residues" evidence="1">
    <location>
        <begin position="955"/>
        <end position="968"/>
    </location>
</feature>
<evidence type="ECO:0000313" key="3">
    <source>
        <dbReference type="Proteomes" id="UP000075880"/>
    </source>
</evidence>
<feature type="region of interest" description="Disordered" evidence="1">
    <location>
        <begin position="195"/>
        <end position="219"/>
    </location>
</feature>
<feature type="compositionally biased region" description="Basic and acidic residues" evidence="1">
    <location>
        <begin position="941"/>
        <end position="954"/>
    </location>
</feature>
<accession>A0AAG5CU32</accession>
<proteinExistence type="predicted"/>
<feature type="region of interest" description="Disordered" evidence="1">
    <location>
        <begin position="341"/>
        <end position="374"/>
    </location>
</feature>
<feature type="compositionally biased region" description="Basic and acidic residues" evidence="1">
    <location>
        <begin position="853"/>
        <end position="880"/>
    </location>
</feature>
<dbReference type="AlphaFoldDB" id="A0AAG5CU32"/>
<evidence type="ECO:0000313" key="2">
    <source>
        <dbReference type="EnsemblMetazoa" id="ENSAATROPP002325"/>
    </source>
</evidence>